<organism evidence="1 2">
    <name type="scientific">Salix viminalis</name>
    <name type="common">Common osier</name>
    <name type="synonym">Basket willow</name>
    <dbReference type="NCBI Taxonomy" id="40686"/>
    <lineage>
        <taxon>Eukaryota</taxon>
        <taxon>Viridiplantae</taxon>
        <taxon>Streptophyta</taxon>
        <taxon>Embryophyta</taxon>
        <taxon>Tracheophyta</taxon>
        <taxon>Spermatophyta</taxon>
        <taxon>Magnoliopsida</taxon>
        <taxon>eudicotyledons</taxon>
        <taxon>Gunneridae</taxon>
        <taxon>Pentapetalae</taxon>
        <taxon>rosids</taxon>
        <taxon>fabids</taxon>
        <taxon>Malpighiales</taxon>
        <taxon>Salicaceae</taxon>
        <taxon>Saliceae</taxon>
        <taxon>Salix</taxon>
    </lineage>
</organism>
<name>A0A9Q0U8A2_SALVM</name>
<protein>
    <submittedName>
        <fullName evidence="1">LEUCINE-RICH REPEAT (LRR) FAMILY PROTEIN</fullName>
    </submittedName>
</protein>
<dbReference type="InterPro" id="IPR032675">
    <property type="entry name" value="LRR_dom_sf"/>
</dbReference>
<gene>
    <name evidence="1" type="ORF">OIU85_023118</name>
</gene>
<sequence length="84" mass="9121">MYAEGSIVDLSHNFLTGELPPVLAAVEALFLNSNRLTGRVPEEYAKNVYGGSTKTLYLQHNYITGFPLEAGSGIARYGVVMLDV</sequence>
<reference evidence="1" key="1">
    <citation type="submission" date="2022-11" db="EMBL/GenBank/DDBJ databases">
        <authorList>
            <person name="Hyden B.L."/>
            <person name="Feng K."/>
            <person name="Yates T."/>
            <person name="Jawdy S."/>
            <person name="Smart L.B."/>
            <person name="Muchero W."/>
        </authorList>
    </citation>
    <scope>NUCLEOTIDE SEQUENCE</scope>
    <source>
        <tissue evidence="1">Shoot tip</tissue>
    </source>
</reference>
<accession>A0A9Q0U8A2</accession>
<dbReference type="AlphaFoldDB" id="A0A9Q0U8A2"/>
<dbReference type="Pfam" id="PF00560">
    <property type="entry name" value="LRR_1"/>
    <property type="match status" value="2"/>
</dbReference>
<proteinExistence type="predicted"/>
<evidence type="ECO:0000313" key="2">
    <source>
        <dbReference type="Proteomes" id="UP001151529"/>
    </source>
</evidence>
<dbReference type="InterPro" id="IPR053213">
    <property type="entry name" value="RLP29"/>
</dbReference>
<reference evidence="1" key="2">
    <citation type="journal article" date="2023" name="Int. J. Mol. Sci.">
        <title>De Novo Assembly and Annotation of 11 Diverse Shrub Willow (Salix) Genomes Reveals Novel Gene Organization in Sex-Linked Regions.</title>
        <authorList>
            <person name="Hyden B."/>
            <person name="Feng K."/>
            <person name="Yates T.B."/>
            <person name="Jawdy S."/>
            <person name="Cereghino C."/>
            <person name="Smart L.B."/>
            <person name="Muchero W."/>
        </authorList>
    </citation>
    <scope>NUCLEOTIDE SEQUENCE [LARGE SCALE GENOMIC DNA]</scope>
    <source>
        <tissue evidence="1">Shoot tip</tissue>
    </source>
</reference>
<evidence type="ECO:0000313" key="1">
    <source>
        <dbReference type="EMBL" id="KAJ6725266.1"/>
    </source>
</evidence>
<dbReference type="InterPro" id="IPR001611">
    <property type="entry name" value="Leu-rich_rpt"/>
</dbReference>
<dbReference type="Gene3D" id="3.80.10.10">
    <property type="entry name" value="Ribonuclease Inhibitor"/>
    <property type="match status" value="1"/>
</dbReference>
<dbReference type="PANTHER" id="PTHR48009">
    <property type="entry name" value="LEUCINE-RICH REPEAT (LRR) FAMILY PROTEIN"/>
    <property type="match status" value="1"/>
</dbReference>
<dbReference type="PANTHER" id="PTHR48009:SF1">
    <property type="entry name" value="LEUCINE-RICH REPEAT (LRR) FAMILY PROTEIN"/>
    <property type="match status" value="1"/>
</dbReference>
<dbReference type="Proteomes" id="UP001151529">
    <property type="component" value="Chromosome 11"/>
</dbReference>
<keyword evidence="2" id="KW-1185">Reference proteome</keyword>
<dbReference type="SUPFAM" id="SSF52058">
    <property type="entry name" value="L domain-like"/>
    <property type="match status" value="1"/>
</dbReference>
<dbReference type="EMBL" id="JAPFFL010000005">
    <property type="protein sequence ID" value="KAJ6725266.1"/>
    <property type="molecule type" value="Genomic_DNA"/>
</dbReference>
<dbReference type="OrthoDB" id="676979at2759"/>
<comment type="caution">
    <text evidence="1">The sequence shown here is derived from an EMBL/GenBank/DDBJ whole genome shotgun (WGS) entry which is preliminary data.</text>
</comment>